<dbReference type="PANTHER" id="PTHR33164:SF43">
    <property type="entry name" value="HTH-TYPE TRANSCRIPTIONAL REPRESSOR YETL"/>
    <property type="match status" value="1"/>
</dbReference>
<dbReference type="GO" id="GO:0006950">
    <property type="term" value="P:response to stress"/>
    <property type="evidence" value="ECO:0007669"/>
    <property type="project" value="TreeGrafter"/>
</dbReference>
<evidence type="ECO:0000313" key="3">
    <source>
        <dbReference type="Proteomes" id="UP000569914"/>
    </source>
</evidence>
<dbReference type="InterPro" id="IPR036388">
    <property type="entry name" value="WH-like_DNA-bd_sf"/>
</dbReference>
<sequence length="149" mass="17075">MREQPDRELAWLELQQATSRLRSALSRRVAEHAGMSATEHDVLWQLANDVDRRLTMSDLAERAMITPSGATRLVARLEREGWVRRETDPDNRRIVYAVLTPAGARATRTGLKPIHQARQELFDDRLTDTDVADLRRVLGKLLRRLPTVD</sequence>
<dbReference type="PROSITE" id="PS50995">
    <property type="entry name" value="HTH_MARR_2"/>
    <property type="match status" value="1"/>
</dbReference>
<keyword evidence="2" id="KW-0238">DNA-binding</keyword>
<keyword evidence="3" id="KW-1185">Reference proteome</keyword>
<comment type="caution">
    <text evidence="2">The sequence shown here is derived from an EMBL/GenBank/DDBJ whole genome shotgun (WGS) entry which is preliminary data.</text>
</comment>
<dbReference type="GO" id="GO:0003700">
    <property type="term" value="F:DNA-binding transcription factor activity"/>
    <property type="evidence" value="ECO:0007669"/>
    <property type="project" value="InterPro"/>
</dbReference>
<dbReference type="PANTHER" id="PTHR33164">
    <property type="entry name" value="TRANSCRIPTIONAL REGULATOR, MARR FAMILY"/>
    <property type="match status" value="1"/>
</dbReference>
<dbReference type="EMBL" id="JACCBU010000001">
    <property type="protein sequence ID" value="NYE72759.1"/>
    <property type="molecule type" value="Genomic_DNA"/>
</dbReference>
<dbReference type="Gene3D" id="1.10.10.10">
    <property type="entry name" value="Winged helix-like DNA-binding domain superfamily/Winged helix DNA-binding domain"/>
    <property type="match status" value="1"/>
</dbReference>
<name>A0A7Y9I9E8_9ACTN</name>
<dbReference type="AlphaFoldDB" id="A0A7Y9I9E8"/>
<feature type="domain" description="HTH marR-type" evidence="1">
    <location>
        <begin position="7"/>
        <end position="143"/>
    </location>
</feature>
<dbReference type="SUPFAM" id="SSF46785">
    <property type="entry name" value="Winged helix' DNA-binding domain"/>
    <property type="match status" value="1"/>
</dbReference>
<evidence type="ECO:0000259" key="1">
    <source>
        <dbReference type="PROSITE" id="PS50995"/>
    </source>
</evidence>
<organism evidence="2 3">
    <name type="scientific">Microlunatus parietis</name>
    <dbReference type="NCBI Taxonomy" id="682979"/>
    <lineage>
        <taxon>Bacteria</taxon>
        <taxon>Bacillati</taxon>
        <taxon>Actinomycetota</taxon>
        <taxon>Actinomycetes</taxon>
        <taxon>Propionibacteriales</taxon>
        <taxon>Propionibacteriaceae</taxon>
        <taxon>Microlunatus</taxon>
    </lineage>
</organism>
<accession>A0A7Y9I9E8</accession>
<dbReference type="Pfam" id="PF12802">
    <property type="entry name" value="MarR_2"/>
    <property type="match status" value="1"/>
</dbReference>
<gene>
    <name evidence="2" type="ORF">BKA15_004088</name>
</gene>
<protein>
    <submittedName>
        <fullName evidence="2">DNA-binding MarR family transcriptional regulator</fullName>
    </submittedName>
</protein>
<proteinExistence type="predicted"/>
<dbReference type="InterPro" id="IPR000835">
    <property type="entry name" value="HTH_MarR-typ"/>
</dbReference>
<dbReference type="SMART" id="SM00347">
    <property type="entry name" value="HTH_MARR"/>
    <property type="match status" value="1"/>
</dbReference>
<dbReference type="Proteomes" id="UP000569914">
    <property type="component" value="Unassembled WGS sequence"/>
</dbReference>
<reference evidence="2 3" key="1">
    <citation type="submission" date="2020-07" db="EMBL/GenBank/DDBJ databases">
        <title>Sequencing the genomes of 1000 actinobacteria strains.</title>
        <authorList>
            <person name="Klenk H.-P."/>
        </authorList>
    </citation>
    <scope>NUCLEOTIDE SEQUENCE [LARGE SCALE GENOMIC DNA]</scope>
    <source>
        <strain evidence="2 3">DSM 22083</strain>
    </source>
</reference>
<dbReference type="InterPro" id="IPR039422">
    <property type="entry name" value="MarR/SlyA-like"/>
</dbReference>
<dbReference type="GO" id="GO:0003677">
    <property type="term" value="F:DNA binding"/>
    <property type="evidence" value="ECO:0007669"/>
    <property type="project" value="UniProtKB-KW"/>
</dbReference>
<dbReference type="RefSeq" id="WP_179753778.1">
    <property type="nucleotide sequence ID" value="NZ_JACCBU010000001.1"/>
</dbReference>
<evidence type="ECO:0000313" key="2">
    <source>
        <dbReference type="EMBL" id="NYE72759.1"/>
    </source>
</evidence>
<dbReference type="InterPro" id="IPR036390">
    <property type="entry name" value="WH_DNA-bd_sf"/>
</dbReference>